<feature type="region of interest" description="Disordered" evidence="1">
    <location>
        <begin position="35"/>
        <end position="60"/>
    </location>
</feature>
<name>A0A7W9T6J4_9BACT</name>
<protein>
    <submittedName>
        <fullName evidence="2">Uncharacterized protein</fullName>
    </submittedName>
</protein>
<evidence type="ECO:0000256" key="1">
    <source>
        <dbReference type="SAM" id="MobiDB-lite"/>
    </source>
</evidence>
<feature type="region of interest" description="Disordered" evidence="1">
    <location>
        <begin position="1"/>
        <end position="22"/>
    </location>
</feature>
<evidence type="ECO:0000313" key="3">
    <source>
        <dbReference type="Proteomes" id="UP000532746"/>
    </source>
</evidence>
<keyword evidence="3" id="KW-1185">Reference proteome</keyword>
<reference evidence="2 3" key="1">
    <citation type="submission" date="2020-08" db="EMBL/GenBank/DDBJ databases">
        <title>Genomic Encyclopedia of Type Strains, Phase IV (KMG-IV): sequencing the most valuable type-strain genomes for metagenomic binning, comparative biology and taxonomic classification.</title>
        <authorList>
            <person name="Goeker M."/>
        </authorList>
    </citation>
    <scope>NUCLEOTIDE SEQUENCE [LARGE SCALE GENOMIC DNA]</scope>
    <source>
        <strain evidence="2 3">DSM 26718</strain>
    </source>
</reference>
<sequence length="60" mass="6994">MDKHIEYEPEDAGLIQSKPPTEEELREISCFITQSKQRHADQLDGLPLPTERQQSREKES</sequence>
<dbReference type="Proteomes" id="UP000532746">
    <property type="component" value="Unassembled WGS sequence"/>
</dbReference>
<dbReference type="AlphaFoldDB" id="A0A7W9T6J4"/>
<dbReference type="EMBL" id="JACHGG010000011">
    <property type="protein sequence ID" value="MBB6061339.1"/>
    <property type="molecule type" value="Genomic_DNA"/>
</dbReference>
<organism evidence="2 3">
    <name type="scientific">Hymenobacter luteus</name>
    <dbReference type="NCBI Taxonomy" id="1411122"/>
    <lineage>
        <taxon>Bacteria</taxon>
        <taxon>Pseudomonadati</taxon>
        <taxon>Bacteroidota</taxon>
        <taxon>Cytophagia</taxon>
        <taxon>Cytophagales</taxon>
        <taxon>Hymenobacteraceae</taxon>
        <taxon>Hymenobacter</taxon>
    </lineage>
</organism>
<comment type="caution">
    <text evidence="2">The sequence shown here is derived from an EMBL/GenBank/DDBJ whole genome shotgun (WGS) entry which is preliminary data.</text>
</comment>
<accession>A0A7W9T6J4</accession>
<gene>
    <name evidence="2" type="ORF">HNQ93_004218</name>
</gene>
<proteinExistence type="predicted"/>
<evidence type="ECO:0000313" key="2">
    <source>
        <dbReference type="EMBL" id="MBB6061339.1"/>
    </source>
</evidence>